<dbReference type="Gene3D" id="1.10.4010.10">
    <property type="entry name" value="Type II deoxyuridine triphosphatase"/>
    <property type="match status" value="1"/>
</dbReference>
<dbReference type="Pfam" id="PF13302">
    <property type="entry name" value="Acetyltransf_3"/>
    <property type="match status" value="1"/>
</dbReference>
<reference evidence="4" key="1">
    <citation type="journal article" date="2019" name="Int. J. Syst. Evol. Microbiol.">
        <title>The Global Catalogue of Microorganisms (GCM) 10K type strain sequencing project: providing services to taxonomists for standard genome sequencing and annotation.</title>
        <authorList>
            <consortium name="The Broad Institute Genomics Platform"/>
            <consortium name="The Broad Institute Genome Sequencing Center for Infectious Disease"/>
            <person name="Wu L."/>
            <person name="Ma J."/>
        </authorList>
    </citation>
    <scope>NUCLEOTIDE SEQUENCE [LARGE SCALE GENOMIC DNA]</scope>
    <source>
        <strain evidence="4">KCTC 42083</strain>
    </source>
</reference>
<dbReference type="CDD" id="cd11527">
    <property type="entry name" value="NTP-PPase_dUTPase"/>
    <property type="match status" value="1"/>
</dbReference>
<dbReference type="InterPro" id="IPR016181">
    <property type="entry name" value="Acyl_CoA_acyltransferase"/>
</dbReference>
<dbReference type="PROSITE" id="PS51186">
    <property type="entry name" value="GNAT"/>
    <property type="match status" value="1"/>
</dbReference>
<dbReference type="GO" id="GO:0008999">
    <property type="term" value="F:protein-N-terminal-alanine acetyltransferase activity"/>
    <property type="evidence" value="ECO:0007669"/>
    <property type="project" value="TreeGrafter"/>
</dbReference>
<dbReference type="RefSeq" id="WP_189391699.1">
    <property type="nucleotide sequence ID" value="NZ_BMZN01000002.1"/>
</dbReference>
<feature type="compositionally biased region" description="Polar residues" evidence="1">
    <location>
        <begin position="457"/>
        <end position="469"/>
    </location>
</feature>
<evidence type="ECO:0000259" key="2">
    <source>
        <dbReference type="PROSITE" id="PS51186"/>
    </source>
</evidence>
<evidence type="ECO:0000313" key="3">
    <source>
        <dbReference type="EMBL" id="GHC43113.1"/>
    </source>
</evidence>
<dbReference type="SUPFAM" id="SSF101386">
    <property type="entry name" value="all-alpha NTP pyrophosphatases"/>
    <property type="match status" value="1"/>
</dbReference>
<name>A0A8H9INP5_9BURK</name>
<dbReference type="GO" id="GO:1990189">
    <property type="term" value="F:protein N-terminal-serine acetyltransferase activity"/>
    <property type="evidence" value="ECO:0007669"/>
    <property type="project" value="TreeGrafter"/>
</dbReference>
<organism evidence="3 4">
    <name type="scientific">Alcaligenes pakistanensis</name>
    <dbReference type="NCBI Taxonomy" id="1482717"/>
    <lineage>
        <taxon>Bacteria</taxon>
        <taxon>Pseudomonadati</taxon>
        <taxon>Pseudomonadota</taxon>
        <taxon>Betaproteobacteria</taxon>
        <taxon>Burkholderiales</taxon>
        <taxon>Alcaligenaceae</taxon>
        <taxon>Alcaligenes</taxon>
    </lineage>
</organism>
<comment type="caution">
    <text evidence="3">The sequence shown here is derived from an EMBL/GenBank/DDBJ whole genome shotgun (WGS) entry which is preliminary data.</text>
</comment>
<sequence>MVQLNEYHQPIGPALPHWQTRPQPTRCVLHGKYCRLEAVNPEQHGDSLYQAYSSASDGRDWTYLSVGPFSNRSQFDQHLQNISQASNAVHYAVVEQATGRALGTLSLMRIDPQNGSVEVGFVAWSPALKQTRMATEAHYLLMAYAIDGLGYRRYEWKCDTHNAPSQAAARRLGFRYEGIFRQALVYKGRSRDTAWFSITDREWPALKASFQAWLAPENFDAQGGQKQRLGQQAPPATIGPGLHRLEQMLALQTELNHLIDPNWRHAKQDYYRAIWVECAELAGHLDWKWWQYRERNLPQLQLELIDILHFGLCDLLRSMDTLRHQEAATVLEQIQHVSAVASDSAAIMKALESFTLRVLETRQFDFNGFTQLAHLCGLTLDTLYHSYAGKNALNRLRQLRGYQHGHYQKQWNGQPDNEHLAKLQASIPVEQDNYPELILHALQDSYDAFFSGGTQAQAGLPHEQTNGSSLAPPLSLR</sequence>
<dbReference type="FunFam" id="3.40.630.30:FF:000047">
    <property type="entry name" value="Acetyltransferase, GNAT family"/>
    <property type="match status" value="1"/>
</dbReference>
<keyword evidence="4" id="KW-1185">Reference proteome</keyword>
<feature type="domain" description="N-acetyltransferase" evidence="2">
    <location>
        <begin position="34"/>
        <end position="192"/>
    </location>
</feature>
<dbReference type="PANTHER" id="PTHR43441:SF2">
    <property type="entry name" value="FAMILY ACETYLTRANSFERASE, PUTATIVE (AFU_ORTHOLOGUE AFUA_7G00850)-RELATED"/>
    <property type="match status" value="1"/>
</dbReference>
<dbReference type="AlphaFoldDB" id="A0A8H9INP5"/>
<dbReference type="InterPro" id="IPR014871">
    <property type="entry name" value="dUTPase/dCTP_pyrophosphatase"/>
</dbReference>
<evidence type="ECO:0000256" key="1">
    <source>
        <dbReference type="SAM" id="MobiDB-lite"/>
    </source>
</evidence>
<evidence type="ECO:0000313" key="4">
    <source>
        <dbReference type="Proteomes" id="UP000608923"/>
    </source>
</evidence>
<dbReference type="Gene3D" id="3.40.630.30">
    <property type="match status" value="1"/>
</dbReference>
<feature type="region of interest" description="Disordered" evidence="1">
    <location>
        <begin position="457"/>
        <end position="477"/>
    </location>
</feature>
<gene>
    <name evidence="3" type="ORF">GCM10010096_12650</name>
</gene>
<accession>A0A8H9INP5</accession>
<dbReference type="InterPro" id="IPR051908">
    <property type="entry name" value="Ribosomal_N-acetyltransferase"/>
</dbReference>
<dbReference type="InterPro" id="IPR000182">
    <property type="entry name" value="GNAT_dom"/>
</dbReference>
<protein>
    <recommendedName>
        <fullName evidence="2">N-acetyltransferase domain-containing protein</fullName>
    </recommendedName>
</protein>
<dbReference type="Proteomes" id="UP000608923">
    <property type="component" value="Unassembled WGS sequence"/>
</dbReference>
<proteinExistence type="predicted"/>
<dbReference type="EMBL" id="BMZN01000002">
    <property type="protein sequence ID" value="GHC43113.1"/>
    <property type="molecule type" value="Genomic_DNA"/>
</dbReference>
<dbReference type="Pfam" id="PF08761">
    <property type="entry name" value="dUTPase_2"/>
    <property type="match status" value="1"/>
</dbReference>
<dbReference type="PANTHER" id="PTHR43441">
    <property type="entry name" value="RIBOSOMAL-PROTEIN-SERINE ACETYLTRANSFERASE"/>
    <property type="match status" value="1"/>
</dbReference>
<dbReference type="SUPFAM" id="SSF55729">
    <property type="entry name" value="Acyl-CoA N-acyltransferases (Nat)"/>
    <property type="match status" value="1"/>
</dbReference>